<dbReference type="Proteomes" id="UP001652600">
    <property type="component" value="Chromosome 8"/>
</dbReference>
<dbReference type="InParanoid" id="A0A1S3BMI8"/>
<protein>
    <submittedName>
        <fullName evidence="3">Uncharacterized protein LOC103491650</fullName>
    </submittedName>
</protein>
<organism evidence="2 3">
    <name type="scientific">Cucumis melo</name>
    <name type="common">Muskmelon</name>
    <dbReference type="NCBI Taxonomy" id="3656"/>
    <lineage>
        <taxon>Eukaryota</taxon>
        <taxon>Viridiplantae</taxon>
        <taxon>Streptophyta</taxon>
        <taxon>Embryophyta</taxon>
        <taxon>Tracheophyta</taxon>
        <taxon>Spermatophyta</taxon>
        <taxon>Magnoliopsida</taxon>
        <taxon>eudicotyledons</taxon>
        <taxon>Gunneridae</taxon>
        <taxon>Pentapetalae</taxon>
        <taxon>rosids</taxon>
        <taxon>fabids</taxon>
        <taxon>Cucurbitales</taxon>
        <taxon>Cucurbitaceae</taxon>
        <taxon>Benincaseae</taxon>
        <taxon>Cucumis</taxon>
    </lineage>
</organism>
<dbReference type="AlphaFoldDB" id="A0A1S3BMI8"/>
<dbReference type="PANTHER" id="PTHR47291:SF1">
    <property type="entry name" value="PEPTIDE UPSTREAM PROTEIN"/>
    <property type="match status" value="1"/>
</dbReference>
<dbReference type="Gramene" id="MELO3C014247.2.1">
    <property type="protein sequence ID" value="MELO3C014247.2.1"/>
    <property type="gene ID" value="MELO3C014247.2"/>
</dbReference>
<dbReference type="SUPFAM" id="SSF53335">
    <property type="entry name" value="S-adenosyl-L-methionine-dependent methyltransferases"/>
    <property type="match status" value="1"/>
</dbReference>
<accession>A0A1S3BMI8</accession>
<dbReference type="eggNOG" id="ENOG502QU2A">
    <property type="taxonomic scope" value="Eukaryota"/>
</dbReference>
<keyword evidence="1" id="KW-0472">Membrane</keyword>
<feature type="transmembrane region" description="Helical" evidence="1">
    <location>
        <begin position="20"/>
        <end position="40"/>
    </location>
</feature>
<keyword evidence="1" id="KW-0812">Transmembrane</keyword>
<dbReference type="InterPro" id="IPR029063">
    <property type="entry name" value="SAM-dependent_MTases_sf"/>
</dbReference>
<dbReference type="PANTHER" id="PTHR47291">
    <property type="entry name" value="PEPTIDE UPSTREAM PROTEIN"/>
    <property type="match status" value="1"/>
</dbReference>
<proteinExistence type="predicted"/>
<sequence>MDLKFLKSPILRDPAFAKRVFFRVFLFASAISLIPILHILTSYDFKSFHLPKSPPCHASPHSTPDHLPRGSYLFQGHFLNPVWDSFESLHCRETVNLTISLIKLLVDHKHLFNHSARALFVGGSSSSAASVLQDLGFSDALGVDKGRFISLRRMEVGYKLDYANNSFDFVLFTGKLLKVSVPDLVVGEIERILDGGGIGAVVTGISSPISIGFGGRVRMLLKSSCVVYSGNVEKMYVSVFKKKSFHDQVIPINCSS</sequence>
<evidence type="ECO:0000313" key="2">
    <source>
        <dbReference type="Proteomes" id="UP001652600"/>
    </source>
</evidence>
<dbReference type="KEGG" id="cmo:103491650"/>
<evidence type="ECO:0000256" key="1">
    <source>
        <dbReference type="SAM" id="Phobius"/>
    </source>
</evidence>
<reference evidence="3" key="1">
    <citation type="submission" date="2025-08" db="UniProtKB">
        <authorList>
            <consortium name="RefSeq"/>
        </authorList>
    </citation>
    <scope>IDENTIFICATION</scope>
    <source>
        <tissue evidence="3">Stem</tissue>
    </source>
</reference>
<evidence type="ECO:0000313" key="3">
    <source>
        <dbReference type="RefSeq" id="XP_008449921.2"/>
    </source>
</evidence>
<keyword evidence="1" id="KW-1133">Transmembrane helix</keyword>
<dbReference type="GeneID" id="103491650"/>
<keyword evidence="2" id="KW-1185">Reference proteome</keyword>
<name>A0A1S3BMI8_CUCME</name>
<dbReference type="RefSeq" id="XP_008449921.2">
    <property type="nucleotide sequence ID" value="XM_008451699.3"/>
</dbReference>
<gene>
    <name evidence="3" type="primary">LOC103491650</name>
</gene>